<protein>
    <submittedName>
        <fullName evidence="2">Uncharacterized protein</fullName>
    </submittedName>
</protein>
<sequence length="265" mass="28878">MSAVHSTMQEGIMKLPNLATEENMRTAITPPPSLVEDFSSRSSQLPPRVEALNCQEGNYINEEALLDEEVKQNLDQEPPHNNLGDSTHVDSKVGVNEVFIDEPTLGIPSSQLSQNVDEMLAKEDSSSSSLAPIGSKVDSPKERAGDHKSSRSSKQFKRRDDFEDFAHVATKADMAKVFVNESTSSTHLMLVVDDKDKKPMAINSTGVAKPSAIKELVISLVRPTKSLVNNYTNEVAAPPTINLAEAIKSLAAANPLAWPYVWLPS</sequence>
<accession>A0A218Y3D8</accession>
<keyword evidence="5" id="KW-1185">Reference proteome</keyword>
<evidence type="ECO:0000256" key="1">
    <source>
        <dbReference type="SAM" id="MobiDB-lite"/>
    </source>
</evidence>
<evidence type="ECO:0000313" key="4">
    <source>
        <dbReference type="Proteomes" id="UP000197138"/>
    </source>
</evidence>
<dbReference type="Proteomes" id="UP000233551">
    <property type="component" value="Unassembled WGS sequence"/>
</dbReference>
<feature type="region of interest" description="Disordered" evidence="1">
    <location>
        <begin position="118"/>
        <end position="157"/>
    </location>
</feature>
<reference evidence="4" key="1">
    <citation type="journal article" date="2017" name="Plant J.">
        <title>The pomegranate (Punica granatum L.) genome and the genomics of punicalagin biosynthesis.</title>
        <authorList>
            <person name="Qin G."/>
            <person name="Xu C."/>
            <person name="Ming R."/>
            <person name="Tang H."/>
            <person name="Guyot R."/>
            <person name="Kramer E.M."/>
            <person name="Hu Y."/>
            <person name="Yi X."/>
            <person name="Qi Y."/>
            <person name="Xu X."/>
            <person name="Gao Z."/>
            <person name="Pan H."/>
            <person name="Jian J."/>
            <person name="Tian Y."/>
            <person name="Yue Z."/>
            <person name="Xu Y."/>
        </authorList>
    </citation>
    <scope>NUCLEOTIDE SEQUENCE [LARGE SCALE GENOMIC DNA]</scope>
    <source>
        <strain evidence="4">cv. Dabenzi</strain>
    </source>
</reference>
<feature type="compositionally biased region" description="Basic and acidic residues" evidence="1">
    <location>
        <begin position="138"/>
        <end position="149"/>
    </location>
</feature>
<dbReference type="EMBL" id="PGOL01002315">
    <property type="protein sequence ID" value="PKI48917.1"/>
    <property type="molecule type" value="Genomic_DNA"/>
</dbReference>
<dbReference type="Proteomes" id="UP000197138">
    <property type="component" value="Unassembled WGS sequence"/>
</dbReference>
<proteinExistence type="predicted"/>
<evidence type="ECO:0000313" key="2">
    <source>
        <dbReference type="EMBL" id="OWM91578.1"/>
    </source>
</evidence>
<evidence type="ECO:0000313" key="3">
    <source>
        <dbReference type="EMBL" id="PKI48917.1"/>
    </source>
</evidence>
<organism evidence="2 4">
    <name type="scientific">Punica granatum</name>
    <name type="common">Pomegranate</name>
    <dbReference type="NCBI Taxonomy" id="22663"/>
    <lineage>
        <taxon>Eukaryota</taxon>
        <taxon>Viridiplantae</taxon>
        <taxon>Streptophyta</taxon>
        <taxon>Embryophyta</taxon>
        <taxon>Tracheophyta</taxon>
        <taxon>Spermatophyta</taxon>
        <taxon>Magnoliopsida</taxon>
        <taxon>eudicotyledons</taxon>
        <taxon>Gunneridae</taxon>
        <taxon>Pentapetalae</taxon>
        <taxon>rosids</taxon>
        <taxon>malvids</taxon>
        <taxon>Myrtales</taxon>
        <taxon>Lythraceae</taxon>
        <taxon>Punica</taxon>
    </lineage>
</organism>
<reference evidence="2" key="2">
    <citation type="submission" date="2017-06" db="EMBL/GenBank/DDBJ databases">
        <title>The pomegranate genome and the genomics of punicalagin biosynthesis.</title>
        <authorList>
            <person name="Xu C."/>
        </authorList>
    </citation>
    <scope>NUCLEOTIDE SEQUENCE [LARGE SCALE GENOMIC DNA]</scope>
    <source>
        <tissue evidence="2">Fresh leaf</tissue>
    </source>
</reference>
<reference evidence="3 5" key="3">
    <citation type="submission" date="2017-11" db="EMBL/GenBank/DDBJ databases">
        <title>De-novo sequencing of pomegranate (Punica granatum L.) genome.</title>
        <authorList>
            <person name="Akparov Z."/>
            <person name="Amiraslanov A."/>
            <person name="Hajiyeva S."/>
            <person name="Abbasov M."/>
            <person name="Kaur K."/>
            <person name="Hamwieh A."/>
            <person name="Solovyev V."/>
            <person name="Salamov A."/>
            <person name="Braich B."/>
            <person name="Kosarev P."/>
            <person name="Mahmoud A."/>
            <person name="Hajiyev E."/>
            <person name="Babayeva S."/>
            <person name="Izzatullayeva V."/>
            <person name="Mammadov A."/>
            <person name="Mammadov A."/>
            <person name="Sharifova S."/>
            <person name="Ojaghi J."/>
            <person name="Eynullazada K."/>
            <person name="Bayramov B."/>
            <person name="Abdulazimova A."/>
            <person name="Shahmuradov I."/>
        </authorList>
    </citation>
    <scope>NUCLEOTIDE SEQUENCE [LARGE SCALE GENOMIC DNA]</scope>
    <source>
        <strain evidence="3">AG2017</strain>
        <strain evidence="5">cv. AG2017</strain>
        <tissue evidence="3">Leaf</tissue>
    </source>
</reference>
<evidence type="ECO:0000313" key="5">
    <source>
        <dbReference type="Proteomes" id="UP000233551"/>
    </source>
</evidence>
<dbReference type="EMBL" id="MTKT01000157">
    <property type="protein sequence ID" value="OWM91578.1"/>
    <property type="molecule type" value="Genomic_DNA"/>
</dbReference>
<comment type="caution">
    <text evidence="2">The sequence shown here is derived from an EMBL/GenBank/DDBJ whole genome shotgun (WGS) entry which is preliminary data.</text>
</comment>
<dbReference type="AlphaFoldDB" id="A0A218Y3D8"/>
<gene>
    <name evidence="2" type="ORF">CDL15_Pgr022327</name>
    <name evidence="3" type="ORF">CRG98_030693</name>
</gene>
<name>A0A218Y3D8_PUNGR</name>